<comment type="caution">
    <text evidence="1">The sequence shown here is derived from an EMBL/GenBank/DDBJ whole genome shotgun (WGS) entry which is preliminary data.</text>
</comment>
<dbReference type="Gene3D" id="2.60.120.1560">
    <property type="match status" value="1"/>
</dbReference>
<proteinExistence type="predicted"/>
<dbReference type="HOGENOM" id="CLU_2322180_0_0_1"/>
<reference evidence="1 2" key="1">
    <citation type="journal article" date="2007" name="Proc. Natl. Acad. Sci. U.S.A.">
        <title>Genome sequencing and comparative analysis of Saccharomyces cerevisiae strain YJM789.</title>
        <authorList>
            <person name="Wei W."/>
            <person name="McCusker J.H."/>
            <person name="Hyman R.W."/>
            <person name="Jones T."/>
            <person name="Ning Y."/>
            <person name="Cao Z."/>
            <person name="Gu Z."/>
            <person name="Bruno D."/>
            <person name="Miranda M."/>
            <person name="Nguyen M."/>
            <person name="Wilhelmy J."/>
            <person name="Komp C."/>
            <person name="Tamse R."/>
            <person name="Wang X."/>
            <person name="Jia P."/>
            <person name="Luedi P."/>
            <person name="Oefner P.J."/>
            <person name="David L."/>
            <person name="Dietrich F.S."/>
            <person name="Li Y."/>
            <person name="Davis R.W."/>
            <person name="Steinmetz L.M."/>
        </authorList>
    </citation>
    <scope>NUCLEOTIDE SEQUENCE [LARGE SCALE GENOMIC DNA]</scope>
    <source>
        <strain evidence="1 2">YJM789</strain>
    </source>
</reference>
<evidence type="ECO:0000313" key="1">
    <source>
        <dbReference type="EMBL" id="EDN59785.1"/>
    </source>
</evidence>
<name>A7A0J0_YEAS7</name>
<dbReference type="Proteomes" id="UP000007060">
    <property type="component" value="Unassembled WGS sequence"/>
</dbReference>
<protein>
    <submittedName>
        <fullName evidence="1">Uncharacterized protein</fullName>
    </submittedName>
</protein>
<gene>
    <name evidence="1" type="ORF">SCY_0101</name>
</gene>
<dbReference type="EMBL" id="AAFW02000160">
    <property type="protein sequence ID" value="EDN59785.1"/>
    <property type="molecule type" value="Genomic_DNA"/>
</dbReference>
<dbReference type="AlphaFoldDB" id="A7A0J0"/>
<sequence>MTYEETSIKIFIIDSMAKSYCLIYPYLIDEPRNASSLFIFGTLHLPGHVQCCFRKYTSMLASGPRENGMNVNFYKYSLLDSTMYSYPQYMTSGYASNWN</sequence>
<organism evidence="1 2">
    <name type="scientific">Saccharomyces cerevisiae (strain YJM789)</name>
    <name type="common">Baker's yeast</name>
    <dbReference type="NCBI Taxonomy" id="307796"/>
    <lineage>
        <taxon>Eukaryota</taxon>
        <taxon>Fungi</taxon>
        <taxon>Dikarya</taxon>
        <taxon>Ascomycota</taxon>
        <taxon>Saccharomycotina</taxon>
        <taxon>Saccharomycetes</taxon>
        <taxon>Saccharomycetales</taxon>
        <taxon>Saccharomycetaceae</taxon>
        <taxon>Saccharomyces</taxon>
    </lineage>
</organism>
<evidence type="ECO:0000313" key="2">
    <source>
        <dbReference type="Proteomes" id="UP000007060"/>
    </source>
</evidence>
<accession>A7A0J0</accession>